<dbReference type="Proteomes" id="UP001190700">
    <property type="component" value="Unassembled WGS sequence"/>
</dbReference>
<name>A0AAE0KZ03_9CHLO</name>
<dbReference type="AlphaFoldDB" id="A0AAE0KZ03"/>
<sequence length="358" mass="39034">MARASKPPETLGEGSVTETLDDQTWEHLESVYLECTRTLSSMYTTTQFVHEKFCKVSGLMKKSSYESIPGFGTSALPESRKPVVTLPELRRLDENTATHSFPPPCLESVSDQHWLNLSPEAEAQLIAILEEQVETCESLKRSCDKYAAQLQQDLRLNGDVLKSLAVRCRKEKSRILPLSEKRQHSDDVPNAAIPTTSAIPTPEEATAPPSANDGEDCSRQESETAETRVDQGHGTHPQAKEAGCMQGYRGQGCCLQAGRVIVHVREVGCMLGYGGRLATCKGMDVAMKAGSRQAQLNAGAARAWEARCTQARAWEARCTQARVWEAGAGEERMAARAKGKARSVGEGEELEARAKGNA</sequence>
<feature type="compositionally biased region" description="Low complexity" evidence="1">
    <location>
        <begin position="189"/>
        <end position="212"/>
    </location>
</feature>
<evidence type="ECO:0000313" key="3">
    <source>
        <dbReference type="Proteomes" id="UP001190700"/>
    </source>
</evidence>
<evidence type="ECO:0000313" key="2">
    <source>
        <dbReference type="EMBL" id="KAK3266013.1"/>
    </source>
</evidence>
<keyword evidence="3" id="KW-1185">Reference proteome</keyword>
<reference evidence="2 3" key="1">
    <citation type="journal article" date="2015" name="Genome Biol. Evol.">
        <title>Comparative Genomics of a Bacterivorous Green Alga Reveals Evolutionary Causalities and Consequences of Phago-Mixotrophic Mode of Nutrition.</title>
        <authorList>
            <person name="Burns J.A."/>
            <person name="Paasch A."/>
            <person name="Narechania A."/>
            <person name="Kim E."/>
        </authorList>
    </citation>
    <scope>NUCLEOTIDE SEQUENCE [LARGE SCALE GENOMIC DNA]</scope>
    <source>
        <strain evidence="2 3">PLY_AMNH</strain>
    </source>
</reference>
<organism evidence="2 3">
    <name type="scientific">Cymbomonas tetramitiformis</name>
    <dbReference type="NCBI Taxonomy" id="36881"/>
    <lineage>
        <taxon>Eukaryota</taxon>
        <taxon>Viridiplantae</taxon>
        <taxon>Chlorophyta</taxon>
        <taxon>Pyramimonadophyceae</taxon>
        <taxon>Pyramimonadales</taxon>
        <taxon>Pyramimonadaceae</taxon>
        <taxon>Cymbomonas</taxon>
    </lineage>
</organism>
<feature type="region of interest" description="Disordered" evidence="1">
    <location>
        <begin position="336"/>
        <end position="358"/>
    </location>
</feature>
<feature type="compositionally biased region" description="Basic and acidic residues" evidence="1">
    <location>
        <begin position="216"/>
        <end position="233"/>
    </location>
</feature>
<evidence type="ECO:0000256" key="1">
    <source>
        <dbReference type="SAM" id="MobiDB-lite"/>
    </source>
</evidence>
<protein>
    <submittedName>
        <fullName evidence="2">Uncharacterized protein</fullName>
    </submittedName>
</protein>
<gene>
    <name evidence="2" type="ORF">CYMTET_25342</name>
</gene>
<proteinExistence type="predicted"/>
<accession>A0AAE0KZ03</accession>
<feature type="region of interest" description="Disordered" evidence="1">
    <location>
        <begin position="177"/>
        <end position="240"/>
    </location>
</feature>
<dbReference type="EMBL" id="LGRX02013494">
    <property type="protein sequence ID" value="KAK3266013.1"/>
    <property type="molecule type" value="Genomic_DNA"/>
</dbReference>
<comment type="caution">
    <text evidence="2">The sequence shown here is derived from an EMBL/GenBank/DDBJ whole genome shotgun (WGS) entry which is preliminary data.</text>
</comment>